<evidence type="ECO:0000256" key="1">
    <source>
        <dbReference type="PROSITE-ProRule" id="PRU00175"/>
    </source>
</evidence>
<dbReference type="PROSITE" id="PS50089">
    <property type="entry name" value="ZF_RING_2"/>
    <property type="match status" value="1"/>
</dbReference>
<evidence type="ECO:0000313" key="5">
    <source>
        <dbReference type="Proteomes" id="UP001552299"/>
    </source>
</evidence>
<gene>
    <name evidence="4" type="ORF">M5K25_008709</name>
</gene>
<dbReference type="CDD" id="cd16454">
    <property type="entry name" value="RING-H2_PA-TM-RING"/>
    <property type="match status" value="1"/>
</dbReference>
<dbReference type="InterPro" id="IPR051826">
    <property type="entry name" value="E3_ubiquitin-ligase_domain"/>
</dbReference>
<organism evidence="4 5">
    <name type="scientific">Dendrobium thyrsiflorum</name>
    <name type="common">Pinecone-like raceme dendrobium</name>
    <name type="synonym">Orchid</name>
    <dbReference type="NCBI Taxonomy" id="117978"/>
    <lineage>
        <taxon>Eukaryota</taxon>
        <taxon>Viridiplantae</taxon>
        <taxon>Streptophyta</taxon>
        <taxon>Embryophyta</taxon>
        <taxon>Tracheophyta</taxon>
        <taxon>Spermatophyta</taxon>
        <taxon>Magnoliopsida</taxon>
        <taxon>Liliopsida</taxon>
        <taxon>Asparagales</taxon>
        <taxon>Orchidaceae</taxon>
        <taxon>Epidendroideae</taxon>
        <taxon>Malaxideae</taxon>
        <taxon>Dendrobiinae</taxon>
        <taxon>Dendrobium</taxon>
    </lineage>
</organism>
<keyword evidence="1" id="KW-0479">Metal-binding</keyword>
<dbReference type="Proteomes" id="UP001552299">
    <property type="component" value="Unassembled WGS sequence"/>
</dbReference>
<feature type="compositionally biased region" description="Low complexity" evidence="2">
    <location>
        <begin position="56"/>
        <end position="75"/>
    </location>
</feature>
<dbReference type="GO" id="GO:0008270">
    <property type="term" value="F:zinc ion binding"/>
    <property type="evidence" value="ECO:0007669"/>
    <property type="project" value="UniProtKB-KW"/>
</dbReference>
<proteinExistence type="predicted"/>
<dbReference type="PANTHER" id="PTHR22765:SF460">
    <property type="entry name" value="RING-TYPE E3 UBIQUITIN TRANSFERASE"/>
    <property type="match status" value="1"/>
</dbReference>
<dbReference type="SUPFAM" id="SSF57850">
    <property type="entry name" value="RING/U-box"/>
    <property type="match status" value="1"/>
</dbReference>
<feature type="compositionally biased region" description="Polar residues" evidence="2">
    <location>
        <begin position="78"/>
        <end position="91"/>
    </location>
</feature>
<keyword evidence="5" id="KW-1185">Reference proteome</keyword>
<dbReference type="InterPro" id="IPR001841">
    <property type="entry name" value="Znf_RING"/>
</dbReference>
<dbReference type="PANTHER" id="PTHR22765">
    <property type="entry name" value="RING FINGER AND PROTEASE ASSOCIATED DOMAIN-CONTAINING"/>
    <property type="match status" value="1"/>
</dbReference>
<feature type="region of interest" description="Disordered" evidence="2">
    <location>
        <begin position="15"/>
        <end position="108"/>
    </location>
</feature>
<dbReference type="Gene3D" id="3.30.40.10">
    <property type="entry name" value="Zinc/RING finger domain, C3HC4 (zinc finger)"/>
    <property type="match status" value="1"/>
</dbReference>
<comment type="caution">
    <text evidence="4">The sequence shown here is derived from an EMBL/GenBank/DDBJ whole genome shotgun (WGS) entry which is preliminary data.</text>
</comment>
<dbReference type="SMART" id="SM00184">
    <property type="entry name" value="RING"/>
    <property type="match status" value="1"/>
</dbReference>
<evidence type="ECO:0000259" key="3">
    <source>
        <dbReference type="PROSITE" id="PS50089"/>
    </source>
</evidence>
<evidence type="ECO:0000313" key="4">
    <source>
        <dbReference type="EMBL" id="KAL0921619.1"/>
    </source>
</evidence>
<evidence type="ECO:0000256" key="2">
    <source>
        <dbReference type="SAM" id="MobiDB-lite"/>
    </source>
</evidence>
<keyword evidence="1" id="KW-0863">Zinc-finger</keyword>
<dbReference type="Pfam" id="PF13639">
    <property type="entry name" value="zf-RING_2"/>
    <property type="match status" value="1"/>
</dbReference>
<feature type="compositionally biased region" description="Basic and acidic residues" evidence="2">
    <location>
        <begin position="93"/>
        <end position="108"/>
    </location>
</feature>
<accession>A0ABD0V8T6</accession>
<feature type="compositionally biased region" description="Low complexity" evidence="2">
    <location>
        <begin position="25"/>
        <end position="44"/>
    </location>
</feature>
<dbReference type="EMBL" id="JANQDX010000007">
    <property type="protein sequence ID" value="KAL0921619.1"/>
    <property type="molecule type" value="Genomic_DNA"/>
</dbReference>
<name>A0ABD0V8T6_DENTH</name>
<feature type="domain" description="RING-type" evidence="3">
    <location>
        <begin position="117"/>
        <end position="158"/>
    </location>
</feature>
<sequence>MMLPGVELARRRRLHHRNDSYLRGPSEPSSAAQPQPIDQPAAAAARRRLEEKLRRPFAVSRSPSSSPSISSPFPRWMRTSTASVQDNSRQVHASHENRGTGKRGGELSRKPSRVDICAVCLDGFRVQQQVIWLPCAHRYHSSCVLPWLADHSHCPYCRTEVPSLELLSDSVL</sequence>
<reference evidence="4 5" key="1">
    <citation type="journal article" date="2024" name="Plant Biotechnol. J.">
        <title>Dendrobium thyrsiflorum genome and its molecular insights into genes involved in important horticultural traits.</title>
        <authorList>
            <person name="Chen B."/>
            <person name="Wang J.Y."/>
            <person name="Zheng P.J."/>
            <person name="Li K.L."/>
            <person name="Liang Y.M."/>
            <person name="Chen X.F."/>
            <person name="Zhang C."/>
            <person name="Zhao X."/>
            <person name="He X."/>
            <person name="Zhang G.Q."/>
            <person name="Liu Z.J."/>
            <person name="Xu Q."/>
        </authorList>
    </citation>
    <scope>NUCLEOTIDE SEQUENCE [LARGE SCALE GENOMIC DNA]</scope>
    <source>
        <strain evidence="4">GZMU011</strain>
    </source>
</reference>
<dbReference type="AlphaFoldDB" id="A0ABD0V8T6"/>
<protein>
    <recommendedName>
        <fullName evidence="3">RING-type domain-containing protein</fullName>
    </recommendedName>
</protein>
<keyword evidence="1" id="KW-0862">Zinc</keyword>
<dbReference type="InterPro" id="IPR013083">
    <property type="entry name" value="Znf_RING/FYVE/PHD"/>
</dbReference>